<gene>
    <name evidence="1" type="ORF">HPB50_010541</name>
</gene>
<dbReference type="EMBL" id="CM023490">
    <property type="protein sequence ID" value="KAH6942785.1"/>
    <property type="molecule type" value="Genomic_DNA"/>
</dbReference>
<sequence>MSSASCDSRGERNGSAPGFYGLPKIHKPGVPLRPIVDFTSPLRALSSFLHKTLAPLVGNAPTYVKNSSHFVQLLSPVSVCEDECLVSFDVVSLFTSSRSAGDDHSAGGTRA</sequence>
<organism evidence="1 2">
    <name type="scientific">Hyalomma asiaticum</name>
    <name type="common">Tick</name>
    <dbReference type="NCBI Taxonomy" id="266040"/>
    <lineage>
        <taxon>Eukaryota</taxon>
        <taxon>Metazoa</taxon>
        <taxon>Ecdysozoa</taxon>
        <taxon>Arthropoda</taxon>
        <taxon>Chelicerata</taxon>
        <taxon>Arachnida</taxon>
        <taxon>Acari</taxon>
        <taxon>Parasitiformes</taxon>
        <taxon>Ixodida</taxon>
        <taxon>Ixodoidea</taxon>
        <taxon>Ixodidae</taxon>
        <taxon>Hyalomminae</taxon>
        <taxon>Hyalomma</taxon>
    </lineage>
</organism>
<accession>A0ACB7T730</accession>
<comment type="caution">
    <text evidence="1">The sequence shown here is derived from an EMBL/GenBank/DDBJ whole genome shotgun (WGS) entry which is preliminary data.</text>
</comment>
<protein>
    <submittedName>
        <fullName evidence="1">Uncharacterized protein</fullName>
    </submittedName>
</protein>
<keyword evidence="2" id="KW-1185">Reference proteome</keyword>
<evidence type="ECO:0000313" key="2">
    <source>
        <dbReference type="Proteomes" id="UP000821845"/>
    </source>
</evidence>
<evidence type="ECO:0000313" key="1">
    <source>
        <dbReference type="EMBL" id="KAH6942785.1"/>
    </source>
</evidence>
<name>A0ACB7T730_HYAAI</name>
<proteinExistence type="predicted"/>
<dbReference type="Proteomes" id="UP000821845">
    <property type="component" value="Chromosome 10"/>
</dbReference>
<reference evidence="1" key="1">
    <citation type="submission" date="2020-05" db="EMBL/GenBank/DDBJ databases">
        <title>Large-scale comparative analyses of tick genomes elucidate their genetic diversity and vector capacities.</title>
        <authorList>
            <person name="Jia N."/>
            <person name="Wang J."/>
            <person name="Shi W."/>
            <person name="Du L."/>
            <person name="Sun Y."/>
            <person name="Zhan W."/>
            <person name="Jiang J."/>
            <person name="Wang Q."/>
            <person name="Zhang B."/>
            <person name="Ji P."/>
            <person name="Sakyi L.B."/>
            <person name="Cui X."/>
            <person name="Yuan T."/>
            <person name="Jiang B."/>
            <person name="Yang W."/>
            <person name="Lam T.T.-Y."/>
            <person name="Chang Q."/>
            <person name="Ding S."/>
            <person name="Wang X."/>
            <person name="Zhu J."/>
            <person name="Ruan X."/>
            <person name="Zhao L."/>
            <person name="Wei J."/>
            <person name="Que T."/>
            <person name="Du C."/>
            <person name="Cheng J."/>
            <person name="Dai P."/>
            <person name="Han X."/>
            <person name="Huang E."/>
            <person name="Gao Y."/>
            <person name="Liu J."/>
            <person name="Shao H."/>
            <person name="Ye R."/>
            <person name="Li L."/>
            <person name="Wei W."/>
            <person name="Wang X."/>
            <person name="Wang C."/>
            <person name="Yang T."/>
            <person name="Huo Q."/>
            <person name="Li W."/>
            <person name="Guo W."/>
            <person name="Chen H."/>
            <person name="Zhou L."/>
            <person name="Ni X."/>
            <person name="Tian J."/>
            <person name="Zhou Y."/>
            <person name="Sheng Y."/>
            <person name="Liu T."/>
            <person name="Pan Y."/>
            <person name="Xia L."/>
            <person name="Li J."/>
            <person name="Zhao F."/>
            <person name="Cao W."/>
        </authorList>
    </citation>
    <scope>NUCLEOTIDE SEQUENCE</scope>
    <source>
        <strain evidence="1">Hyas-2018</strain>
    </source>
</reference>